<evidence type="ECO:0000256" key="3">
    <source>
        <dbReference type="ARBA" id="ARBA00022801"/>
    </source>
</evidence>
<keyword evidence="2 5" id="KW-0227">DNA damage</keyword>
<evidence type="ECO:0000313" key="7">
    <source>
        <dbReference type="Proteomes" id="UP000662873"/>
    </source>
</evidence>
<evidence type="ECO:0000313" key="6">
    <source>
        <dbReference type="EMBL" id="BBO22893.1"/>
    </source>
</evidence>
<sequence>MLSGDPFDAVIPLLSCDLALGECRVRIVEIELYRGASDPGSHAYRGQTPRNATMFGPPGRAYVYFTYGNHWMLNISAAPEGVPSAFLLRAAQPLEGIESMQAQRSKAKSPADLLSGPGKLTQALAIDRGFDGADLLDLSSTLRILPGSACSEVLYGTRIGIAKGKGDLHPWRFVRADLSEWRSSRSVVLTPLRDWRDPRSHLGEMG</sequence>
<dbReference type="CDD" id="cd00540">
    <property type="entry name" value="AAG"/>
    <property type="match status" value="1"/>
</dbReference>
<keyword evidence="4 5" id="KW-0234">DNA repair</keyword>
<dbReference type="GO" id="GO:0006284">
    <property type="term" value="P:base-excision repair"/>
    <property type="evidence" value="ECO:0007669"/>
    <property type="project" value="InterPro"/>
</dbReference>
<dbReference type="EC" id="3.2.2.-" evidence="5"/>
<evidence type="ECO:0000256" key="1">
    <source>
        <dbReference type="ARBA" id="ARBA00009232"/>
    </source>
</evidence>
<dbReference type="PANTHER" id="PTHR10429">
    <property type="entry name" value="DNA-3-METHYLADENINE GLYCOSYLASE"/>
    <property type="match status" value="1"/>
</dbReference>
<accession>A0A809R5P1</accession>
<evidence type="ECO:0000256" key="2">
    <source>
        <dbReference type="ARBA" id="ARBA00022763"/>
    </source>
</evidence>
<dbReference type="Gene3D" id="3.10.300.10">
    <property type="entry name" value="Methylpurine-DNA glycosylase (MPG)"/>
    <property type="match status" value="1"/>
</dbReference>
<organism evidence="6 7">
    <name type="scientific">Candidatus Nitrosymbiomonas proteolyticus</name>
    <dbReference type="NCBI Taxonomy" id="2608984"/>
    <lineage>
        <taxon>Bacteria</taxon>
        <taxon>Bacillati</taxon>
        <taxon>Armatimonadota</taxon>
        <taxon>Armatimonadota incertae sedis</taxon>
        <taxon>Candidatus Nitrosymbiomonas</taxon>
    </lineage>
</organism>
<dbReference type="SUPFAM" id="SSF50486">
    <property type="entry name" value="FMT C-terminal domain-like"/>
    <property type="match status" value="1"/>
</dbReference>
<dbReference type="PANTHER" id="PTHR10429:SF0">
    <property type="entry name" value="DNA-3-METHYLADENINE GLYCOSYLASE"/>
    <property type="match status" value="1"/>
</dbReference>
<dbReference type="Proteomes" id="UP000662873">
    <property type="component" value="Chromosome"/>
</dbReference>
<reference evidence="6" key="1">
    <citation type="journal article" name="DNA Res.">
        <title>The physiological potential of anammox bacteria as revealed by their core genome structure.</title>
        <authorList>
            <person name="Okubo T."/>
            <person name="Toyoda A."/>
            <person name="Fukuhara K."/>
            <person name="Uchiyama I."/>
            <person name="Harigaya Y."/>
            <person name="Kuroiwa M."/>
            <person name="Suzuki T."/>
            <person name="Murakami Y."/>
            <person name="Suwa Y."/>
            <person name="Takami H."/>
        </authorList>
    </citation>
    <scope>NUCLEOTIDE SEQUENCE</scope>
    <source>
        <strain evidence="6">317325-2</strain>
    </source>
</reference>
<dbReference type="InterPro" id="IPR011034">
    <property type="entry name" value="Formyl_transferase-like_C_sf"/>
</dbReference>
<dbReference type="NCBIfam" id="NF002003">
    <property type="entry name" value="PRK00802.1-3"/>
    <property type="match status" value="1"/>
</dbReference>
<dbReference type="GO" id="GO:0003905">
    <property type="term" value="F:alkylbase DNA N-glycosylase activity"/>
    <property type="evidence" value="ECO:0007669"/>
    <property type="project" value="InterPro"/>
</dbReference>
<dbReference type="EMBL" id="AP021858">
    <property type="protein sequence ID" value="BBO22893.1"/>
    <property type="molecule type" value="Genomic_DNA"/>
</dbReference>
<dbReference type="HAMAP" id="MF_00527">
    <property type="entry name" value="3MGH"/>
    <property type="match status" value="1"/>
</dbReference>
<evidence type="ECO:0000256" key="5">
    <source>
        <dbReference type="HAMAP-Rule" id="MF_00527"/>
    </source>
</evidence>
<dbReference type="GO" id="GO:0003677">
    <property type="term" value="F:DNA binding"/>
    <property type="evidence" value="ECO:0007669"/>
    <property type="project" value="InterPro"/>
</dbReference>
<dbReference type="NCBIfam" id="TIGR00567">
    <property type="entry name" value="3mg"/>
    <property type="match status" value="1"/>
</dbReference>
<evidence type="ECO:0000256" key="4">
    <source>
        <dbReference type="ARBA" id="ARBA00023204"/>
    </source>
</evidence>
<dbReference type="Pfam" id="PF02245">
    <property type="entry name" value="Pur_DNA_glyco"/>
    <property type="match status" value="1"/>
</dbReference>
<dbReference type="KEGG" id="npy:NPRO_04880"/>
<proteinExistence type="inferred from homology"/>
<gene>
    <name evidence="6" type="ORF">NPRO_04880</name>
</gene>
<dbReference type="InterPro" id="IPR003180">
    <property type="entry name" value="MPG"/>
</dbReference>
<name>A0A809R5P1_9BACT</name>
<dbReference type="InterPro" id="IPR036995">
    <property type="entry name" value="MPG_sf"/>
</dbReference>
<comment type="similarity">
    <text evidence="1 5">Belongs to the DNA glycosylase MPG family.</text>
</comment>
<protein>
    <recommendedName>
        <fullName evidence="5">Putative 3-methyladenine DNA glycosylase</fullName>
        <ecNumber evidence="5">3.2.2.-</ecNumber>
    </recommendedName>
</protein>
<dbReference type="AlphaFoldDB" id="A0A809R5P1"/>
<keyword evidence="3 5" id="KW-0378">Hydrolase</keyword>